<comment type="caution">
    <text evidence="1">The sequence shown here is derived from an EMBL/GenBank/DDBJ whole genome shotgun (WGS) entry which is preliminary data.</text>
</comment>
<evidence type="ECO:0000313" key="2">
    <source>
        <dbReference type="Proteomes" id="UP001638806"/>
    </source>
</evidence>
<organism evidence="1 2">
    <name type="scientific">Purpureocillium lilacinum</name>
    <name type="common">Paecilomyces lilacinus</name>
    <dbReference type="NCBI Taxonomy" id="33203"/>
    <lineage>
        <taxon>Eukaryota</taxon>
        <taxon>Fungi</taxon>
        <taxon>Dikarya</taxon>
        <taxon>Ascomycota</taxon>
        <taxon>Pezizomycotina</taxon>
        <taxon>Sordariomycetes</taxon>
        <taxon>Hypocreomycetidae</taxon>
        <taxon>Hypocreales</taxon>
        <taxon>Ophiocordycipitaceae</taxon>
        <taxon>Purpureocillium</taxon>
    </lineage>
</organism>
<evidence type="ECO:0000313" key="1">
    <source>
        <dbReference type="EMBL" id="KAL3957942.1"/>
    </source>
</evidence>
<sequence length="146" mass="15383">MYGVLAQPVLLFDTALTVVSCPRRLERQLDGDRAPCGPVVSDGGDAAYSCPLDGPCSVASKSSPAHGTLSDWPNSASPVASPSTCVVTPVRTLQSPRPIDPHDYDCGHWPLTRPTYGSILQCTKSPSAQSAAGRPTRRLAKVDQVP</sequence>
<dbReference type="Proteomes" id="UP001638806">
    <property type="component" value="Unassembled WGS sequence"/>
</dbReference>
<reference evidence="1" key="1">
    <citation type="submission" date="2024-12" db="EMBL/GenBank/DDBJ databases">
        <title>Comparative genomics and development of molecular markers within Purpureocillium lilacinum and among Purpureocillium species.</title>
        <authorList>
            <person name="Yeh Z.-Y."/>
            <person name="Ni N.-T."/>
            <person name="Lo P.-H."/>
            <person name="Mushyakhwo K."/>
            <person name="Lin C.-F."/>
            <person name="Nai Y.-S."/>
        </authorList>
    </citation>
    <scope>NUCLEOTIDE SEQUENCE</scope>
    <source>
        <strain evidence="1">NCHU-NPUST-175</strain>
    </source>
</reference>
<accession>A0ACC4DPA1</accession>
<name>A0ACC4DPA1_PURLI</name>
<gene>
    <name evidence="1" type="ORF">ACCO45_008520</name>
</gene>
<dbReference type="EMBL" id="JBGNUJ010000007">
    <property type="protein sequence ID" value="KAL3957942.1"/>
    <property type="molecule type" value="Genomic_DNA"/>
</dbReference>
<protein>
    <submittedName>
        <fullName evidence="1">Uncharacterized protein</fullName>
    </submittedName>
</protein>
<keyword evidence="2" id="KW-1185">Reference proteome</keyword>
<proteinExistence type="predicted"/>